<reference evidence="1" key="1">
    <citation type="journal article" date="2014" name="Nat. Commun.">
        <title>The tobacco genome sequence and its comparison with those of tomato and potato.</title>
        <authorList>
            <person name="Sierro N."/>
            <person name="Battey J.N."/>
            <person name="Ouadi S."/>
            <person name="Bakaher N."/>
            <person name="Bovet L."/>
            <person name="Willig A."/>
            <person name="Goepfert S."/>
            <person name="Peitsch M.C."/>
            <person name="Ivanov N.V."/>
        </authorList>
    </citation>
    <scope>NUCLEOTIDE SEQUENCE [LARGE SCALE GENOMIC DNA]</scope>
</reference>
<evidence type="ECO:0000313" key="1">
    <source>
        <dbReference type="Proteomes" id="UP000790787"/>
    </source>
</evidence>
<reference evidence="2" key="2">
    <citation type="submission" date="2025-08" db="UniProtKB">
        <authorList>
            <consortium name="RefSeq"/>
        </authorList>
    </citation>
    <scope>IDENTIFICATION</scope>
    <source>
        <tissue evidence="2">Leaf</tissue>
    </source>
</reference>
<dbReference type="Proteomes" id="UP000790787">
    <property type="component" value="Chromosome 11"/>
</dbReference>
<name>A0AC58S6A4_TOBAC</name>
<sequence length="307" mass="36079">MVAKISSWTANKLSYVGRSQLIQTVLFGIQAYWSQLYVIPSKVLSTIEAYCRSYLWSGTNTITRKVLIVWDKVCTPKSMCGLGLLNIRQWNKVAIAKASWDIEHKAGWMVRKIFEARDTMALIQDIKTGSLIKQIYLKLISDNERITWKTLRFGNDARPKTQFTVWLHMHGRLMTVDRLSSWGINVDPICNLCNSHNETRNHVFMECPFSNKVWEGVLKWMQVPLFRTSQWELMEKWIIKTSKGKSQRAQIFKIAYTEWVHTMWIERNQRIFEKITKSHSQLMREIAYVCNIRASTRIKKLVQQLNI</sequence>
<protein>
    <submittedName>
        <fullName evidence="2">Uncharacterized protein LOC142166025</fullName>
    </submittedName>
</protein>
<gene>
    <name evidence="2" type="primary">LOC142166025</name>
</gene>
<evidence type="ECO:0000313" key="2">
    <source>
        <dbReference type="RefSeq" id="XP_075080528.1"/>
    </source>
</evidence>
<dbReference type="RefSeq" id="XP_075080528.1">
    <property type="nucleotide sequence ID" value="XM_075224427.1"/>
</dbReference>
<organism evidence="1 2">
    <name type="scientific">Nicotiana tabacum</name>
    <name type="common">Common tobacco</name>
    <dbReference type="NCBI Taxonomy" id="4097"/>
    <lineage>
        <taxon>Eukaryota</taxon>
        <taxon>Viridiplantae</taxon>
        <taxon>Streptophyta</taxon>
        <taxon>Embryophyta</taxon>
        <taxon>Tracheophyta</taxon>
        <taxon>Spermatophyta</taxon>
        <taxon>Magnoliopsida</taxon>
        <taxon>eudicotyledons</taxon>
        <taxon>Gunneridae</taxon>
        <taxon>Pentapetalae</taxon>
        <taxon>asterids</taxon>
        <taxon>lamiids</taxon>
        <taxon>Solanales</taxon>
        <taxon>Solanaceae</taxon>
        <taxon>Nicotianoideae</taxon>
        <taxon>Nicotianeae</taxon>
        <taxon>Nicotiana</taxon>
    </lineage>
</organism>
<keyword evidence="1" id="KW-1185">Reference proteome</keyword>
<accession>A0AC58S6A4</accession>
<proteinExistence type="predicted"/>